<dbReference type="SUPFAM" id="SSF55874">
    <property type="entry name" value="ATPase domain of HSP90 chaperone/DNA topoisomerase II/histidine kinase"/>
    <property type="match status" value="1"/>
</dbReference>
<dbReference type="PANTHER" id="PTHR34220:SF7">
    <property type="entry name" value="SENSOR HISTIDINE KINASE YPDA"/>
    <property type="match status" value="1"/>
</dbReference>
<dbReference type="InterPro" id="IPR005467">
    <property type="entry name" value="His_kinase_dom"/>
</dbReference>
<keyword evidence="13" id="KW-1133">Transmembrane helix</keyword>
<comment type="catalytic activity">
    <reaction evidence="1">
        <text>ATP + protein L-histidine = ADP + protein N-phospho-L-histidine.</text>
        <dbReference type="EC" id="2.7.13.3"/>
    </reaction>
</comment>
<gene>
    <name evidence="16" type="ORF">GRF59_00620</name>
</gene>
<name>A0A7X3IGL8_9BACL</name>
<keyword evidence="9" id="KW-0067">ATP-binding</keyword>
<dbReference type="GO" id="GO:0005524">
    <property type="term" value="F:ATP binding"/>
    <property type="evidence" value="ECO:0007669"/>
    <property type="project" value="UniProtKB-KW"/>
</dbReference>
<dbReference type="InterPro" id="IPR050640">
    <property type="entry name" value="Bact_2-comp_sensor_kinase"/>
</dbReference>
<keyword evidence="10" id="KW-0902">Two-component regulatory system</keyword>
<protein>
    <recommendedName>
        <fullName evidence="3">histidine kinase</fullName>
        <ecNumber evidence="3">2.7.13.3</ecNumber>
    </recommendedName>
</protein>
<evidence type="ECO:0000256" key="10">
    <source>
        <dbReference type="ARBA" id="ARBA00023012"/>
    </source>
</evidence>
<dbReference type="EC" id="2.7.13.3" evidence="3"/>
<evidence type="ECO:0000256" key="8">
    <source>
        <dbReference type="ARBA" id="ARBA00022777"/>
    </source>
</evidence>
<dbReference type="PROSITE" id="PS50109">
    <property type="entry name" value="HIS_KIN"/>
    <property type="match status" value="1"/>
</dbReference>
<evidence type="ECO:0000256" key="1">
    <source>
        <dbReference type="ARBA" id="ARBA00000085"/>
    </source>
</evidence>
<dbReference type="Pfam" id="PF00672">
    <property type="entry name" value="HAMP"/>
    <property type="match status" value="1"/>
</dbReference>
<organism evidence="16 17">
    <name type="scientific">Paenibacillus dendrobii</name>
    <dbReference type="NCBI Taxonomy" id="2691084"/>
    <lineage>
        <taxon>Bacteria</taxon>
        <taxon>Bacillati</taxon>
        <taxon>Bacillota</taxon>
        <taxon>Bacilli</taxon>
        <taxon>Bacillales</taxon>
        <taxon>Paenibacillaceae</taxon>
        <taxon>Paenibacillus</taxon>
    </lineage>
</organism>
<dbReference type="GO" id="GO:0000155">
    <property type="term" value="F:phosphorelay sensor kinase activity"/>
    <property type="evidence" value="ECO:0007669"/>
    <property type="project" value="InterPro"/>
</dbReference>
<dbReference type="Proteomes" id="UP000460318">
    <property type="component" value="Unassembled WGS sequence"/>
</dbReference>
<keyword evidence="6" id="KW-0808">Transferase</keyword>
<dbReference type="InterPro" id="IPR003660">
    <property type="entry name" value="HAMP_dom"/>
</dbReference>
<evidence type="ECO:0000313" key="17">
    <source>
        <dbReference type="Proteomes" id="UP000460318"/>
    </source>
</evidence>
<dbReference type="EMBL" id="WUBI01000001">
    <property type="protein sequence ID" value="MWV42120.1"/>
    <property type="molecule type" value="Genomic_DNA"/>
</dbReference>
<dbReference type="InterPro" id="IPR003594">
    <property type="entry name" value="HATPase_dom"/>
</dbReference>
<feature type="domain" description="Histidine kinase" evidence="14">
    <location>
        <begin position="478"/>
        <end position="587"/>
    </location>
</feature>
<keyword evidence="5" id="KW-0597">Phosphoprotein</keyword>
<dbReference type="Gene3D" id="3.30.565.10">
    <property type="entry name" value="Histidine kinase-like ATPase, C-terminal domain"/>
    <property type="match status" value="1"/>
</dbReference>
<dbReference type="SMART" id="SM00387">
    <property type="entry name" value="HATPase_c"/>
    <property type="match status" value="1"/>
</dbReference>
<evidence type="ECO:0000256" key="3">
    <source>
        <dbReference type="ARBA" id="ARBA00012438"/>
    </source>
</evidence>
<dbReference type="PANTHER" id="PTHR34220">
    <property type="entry name" value="SENSOR HISTIDINE KINASE YPDA"/>
    <property type="match status" value="1"/>
</dbReference>
<keyword evidence="7" id="KW-0547">Nucleotide-binding</keyword>
<evidence type="ECO:0000313" key="16">
    <source>
        <dbReference type="EMBL" id="MWV42120.1"/>
    </source>
</evidence>
<dbReference type="Pfam" id="PF06580">
    <property type="entry name" value="His_kinase"/>
    <property type="match status" value="1"/>
</dbReference>
<dbReference type="SUPFAM" id="SSF158472">
    <property type="entry name" value="HAMP domain-like"/>
    <property type="match status" value="1"/>
</dbReference>
<dbReference type="Gene3D" id="1.10.8.500">
    <property type="entry name" value="HAMP domain in histidine kinase"/>
    <property type="match status" value="1"/>
</dbReference>
<dbReference type="SMART" id="SM00304">
    <property type="entry name" value="HAMP"/>
    <property type="match status" value="1"/>
</dbReference>
<evidence type="ECO:0000259" key="14">
    <source>
        <dbReference type="PROSITE" id="PS50109"/>
    </source>
</evidence>
<dbReference type="Pfam" id="PF02518">
    <property type="entry name" value="HATPase_c"/>
    <property type="match status" value="1"/>
</dbReference>
<sequence>MIKSLLRLSSSLRNRIILIFFAITIVPFILFSAYAHTKSVEGIQQANATFTMSYLVQSKINLEAYVDKLNEQMNELIGDKQLQSLLEQPPASSQDEVSASVDLLNIVYQKKKQMDALQLRVYPLNADAYPTYLRALEVTSSTRKEDWFRDAANSTLPFWHLSVHGGPNNGPLVSYVKTFTSLHNRTPRGLVVADLADNHFSRFFSPTKRLQGQKFLIVDETGSIVYDSAGNQWTGELLPSAKLLEMRNVAKEGVETLSIYNEKNLIAFVRMDSLPWTILSLTPMQALSEPLAAMQHLLIFFLIAYMICTVGVVIYLTRNFTQPVFQLVKLMRKLEDGDMRMWIPHQNRKDEIGWLFRGFDSIVRKIEDLIAQSTLAERTKRELEFQVLSHQINPHFLYNTLESIRWKAENHGRNDIGEMVSALGNLLRLSLNQGKDITTVGREIEQVKAYVQIEQARIGMPLRVLYFFDEELLDMTFMRLLLQPLVENAIQHSIRGNFEKGKVILSGRVEERDLVIDITDNGKGIPEEVIKGLNETGAHRQPAGRSGVGLRNVNERLKIYFGQAYKLQIETKEGKGTKITIRHPILPTGDENQAETSGDLDLSKMEGRRSGGPGSSRSAG</sequence>
<evidence type="ECO:0000256" key="6">
    <source>
        <dbReference type="ARBA" id="ARBA00022679"/>
    </source>
</evidence>
<keyword evidence="8" id="KW-0418">Kinase</keyword>
<keyword evidence="11 13" id="KW-0472">Membrane</keyword>
<dbReference type="InterPro" id="IPR004358">
    <property type="entry name" value="Sig_transdc_His_kin-like_C"/>
</dbReference>
<feature type="transmembrane region" description="Helical" evidence="13">
    <location>
        <begin position="12"/>
        <end position="35"/>
    </location>
</feature>
<dbReference type="GO" id="GO:0005886">
    <property type="term" value="C:plasma membrane"/>
    <property type="evidence" value="ECO:0007669"/>
    <property type="project" value="UniProtKB-SubCell"/>
</dbReference>
<evidence type="ECO:0000256" key="2">
    <source>
        <dbReference type="ARBA" id="ARBA00004651"/>
    </source>
</evidence>
<dbReference type="AlphaFoldDB" id="A0A7X3IGL8"/>
<dbReference type="PRINTS" id="PR00344">
    <property type="entry name" value="BCTRLSENSOR"/>
</dbReference>
<dbReference type="RefSeq" id="WP_160495751.1">
    <property type="nucleotide sequence ID" value="NZ_WUBI01000001.1"/>
</dbReference>
<evidence type="ECO:0000259" key="15">
    <source>
        <dbReference type="PROSITE" id="PS50885"/>
    </source>
</evidence>
<dbReference type="PROSITE" id="PS50885">
    <property type="entry name" value="HAMP"/>
    <property type="match status" value="1"/>
</dbReference>
<keyword evidence="17" id="KW-1185">Reference proteome</keyword>
<feature type="domain" description="HAMP" evidence="15">
    <location>
        <begin position="318"/>
        <end position="371"/>
    </location>
</feature>
<evidence type="ECO:0000256" key="13">
    <source>
        <dbReference type="SAM" id="Phobius"/>
    </source>
</evidence>
<feature type="transmembrane region" description="Helical" evidence="13">
    <location>
        <begin position="297"/>
        <end position="316"/>
    </location>
</feature>
<evidence type="ECO:0000256" key="5">
    <source>
        <dbReference type="ARBA" id="ARBA00022553"/>
    </source>
</evidence>
<evidence type="ECO:0000256" key="11">
    <source>
        <dbReference type="ARBA" id="ARBA00023136"/>
    </source>
</evidence>
<evidence type="ECO:0000256" key="7">
    <source>
        <dbReference type="ARBA" id="ARBA00022741"/>
    </source>
</evidence>
<keyword evidence="4" id="KW-1003">Cell membrane</keyword>
<keyword evidence="13" id="KW-0812">Transmembrane</keyword>
<dbReference type="CDD" id="cd18774">
    <property type="entry name" value="PDC2_HK_sensor"/>
    <property type="match status" value="1"/>
</dbReference>
<reference evidence="16 17" key="1">
    <citation type="submission" date="2019-12" db="EMBL/GenBank/DDBJ databases">
        <title>Paenibacillus sp. nov., an endophytic bacterium isolated from the stem of Dendrobium.</title>
        <authorList>
            <person name="Zhao R."/>
        </authorList>
    </citation>
    <scope>NUCLEOTIDE SEQUENCE [LARGE SCALE GENOMIC DNA]</scope>
    <source>
        <strain evidence="16 17">HJL G12</strain>
    </source>
</reference>
<proteinExistence type="predicted"/>
<evidence type="ECO:0000256" key="12">
    <source>
        <dbReference type="SAM" id="MobiDB-lite"/>
    </source>
</evidence>
<dbReference type="InterPro" id="IPR036890">
    <property type="entry name" value="HATPase_C_sf"/>
</dbReference>
<dbReference type="InterPro" id="IPR010559">
    <property type="entry name" value="Sig_transdc_His_kin_internal"/>
</dbReference>
<feature type="region of interest" description="Disordered" evidence="12">
    <location>
        <begin position="581"/>
        <end position="620"/>
    </location>
</feature>
<evidence type="ECO:0000256" key="4">
    <source>
        <dbReference type="ARBA" id="ARBA00022475"/>
    </source>
</evidence>
<evidence type="ECO:0000256" key="9">
    <source>
        <dbReference type="ARBA" id="ARBA00022840"/>
    </source>
</evidence>
<dbReference type="Gene3D" id="3.30.450.20">
    <property type="entry name" value="PAS domain"/>
    <property type="match status" value="1"/>
</dbReference>
<comment type="caution">
    <text evidence="16">The sequence shown here is derived from an EMBL/GenBank/DDBJ whole genome shotgun (WGS) entry which is preliminary data.</text>
</comment>
<comment type="subcellular location">
    <subcellularLocation>
        <location evidence="2">Cell membrane</location>
        <topology evidence="2">Multi-pass membrane protein</topology>
    </subcellularLocation>
</comment>
<accession>A0A7X3IGL8</accession>
<dbReference type="CDD" id="cd06225">
    <property type="entry name" value="HAMP"/>
    <property type="match status" value="1"/>
</dbReference>